<keyword evidence="3 5" id="KW-1133">Transmembrane helix</keyword>
<comment type="caution">
    <text evidence="7">The sequence shown here is derived from an EMBL/GenBank/DDBJ whole genome shotgun (WGS) entry which is preliminary data.</text>
</comment>
<dbReference type="GO" id="GO:0016020">
    <property type="term" value="C:membrane"/>
    <property type="evidence" value="ECO:0007669"/>
    <property type="project" value="UniProtKB-SubCell"/>
</dbReference>
<dbReference type="InterPro" id="IPR032808">
    <property type="entry name" value="DoxX"/>
</dbReference>
<dbReference type="EMBL" id="JBHILJ010000008">
    <property type="protein sequence ID" value="MFB5737814.1"/>
    <property type="molecule type" value="Genomic_DNA"/>
</dbReference>
<feature type="transmembrane region" description="Helical" evidence="5">
    <location>
        <begin position="55"/>
        <end position="72"/>
    </location>
</feature>
<dbReference type="Pfam" id="PF13564">
    <property type="entry name" value="DoxX_2"/>
    <property type="match status" value="1"/>
</dbReference>
<keyword evidence="2 5" id="KW-0812">Transmembrane</keyword>
<dbReference type="RefSeq" id="WP_040508176.1">
    <property type="nucleotide sequence ID" value="NZ_JBHILI010000009.1"/>
</dbReference>
<keyword evidence="9" id="KW-1185">Reference proteome</keyword>
<reference evidence="6 9" key="2">
    <citation type="submission" date="2024-09" db="EMBL/GenBank/DDBJ databases">
        <title>Taxonomic and Genotyping Characterization of Leptospira Strains isolated from Multiple Sources in Colombia highlights the importance of intermediate species.</title>
        <authorList>
            <person name="Torres Higuera L."/>
            <person name="Rojas Tapias D."/>
            <person name="Jimenez Velasquez S."/>
            <person name="Renjifo Ibanez C."/>
        </authorList>
    </citation>
    <scope>NUCLEOTIDE SEQUENCE [LARGE SCALE GENOMIC DNA]</scope>
    <source>
        <strain evidence="6 9">Lep080</strain>
    </source>
</reference>
<comment type="subcellular location">
    <subcellularLocation>
        <location evidence="1">Membrane</location>
        <topology evidence="1">Multi-pass membrane protein</topology>
    </subcellularLocation>
</comment>
<evidence type="ECO:0000256" key="4">
    <source>
        <dbReference type="ARBA" id="ARBA00023136"/>
    </source>
</evidence>
<protein>
    <submittedName>
        <fullName evidence="7">DoxX family protein</fullName>
    </submittedName>
</protein>
<feature type="transmembrane region" description="Helical" evidence="5">
    <location>
        <begin position="101"/>
        <end position="121"/>
    </location>
</feature>
<evidence type="ECO:0000256" key="1">
    <source>
        <dbReference type="ARBA" id="ARBA00004141"/>
    </source>
</evidence>
<reference evidence="7 8" key="1">
    <citation type="submission" date="2017-07" db="EMBL/GenBank/DDBJ databases">
        <title>Leptospira spp. isolated from tropical soils.</title>
        <authorList>
            <person name="Thibeaux R."/>
            <person name="Iraola G."/>
            <person name="Ferres I."/>
            <person name="Bierque E."/>
            <person name="Girault D."/>
            <person name="Soupe-Gilbert M.-E."/>
            <person name="Picardeau M."/>
            <person name="Goarant C."/>
        </authorList>
    </citation>
    <scope>NUCLEOTIDE SEQUENCE [LARGE SCALE GENOMIC DNA]</scope>
    <source>
        <strain evidence="7 8">FH2-C-A2</strain>
    </source>
</reference>
<proteinExistence type="predicted"/>
<evidence type="ECO:0000256" key="3">
    <source>
        <dbReference type="ARBA" id="ARBA00022989"/>
    </source>
</evidence>
<evidence type="ECO:0000313" key="8">
    <source>
        <dbReference type="Proteomes" id="UP000231912"/>
    </source>
</evidence>
<feature type="transmembrane region" description="Helical" evidence="5">
    <location>
        <begin position="77"/>
        <end position="95"/>
    </location>
</feature>
<accession>A0A2M9ZBH4</accession>
<keyword evidence="4 5" id="KW-0472">Membrane</keyword>
<evidence type="ECO:0000313" key="9">
    <source>
        <dbReference type="Proteomes" id="UP001580391"/>
    </source>
</evidence>
<dbReference type="EMBL" id="NPDT01000004">
    <property type="protein sequence ID" value="PJZ65773.1"/>
    <property type="molecule type" value="Genomic_DNA"/>
</dbReference>
<gene>
    <name evidence="6" type="ORF">ACE5IX_14915</name>
    <name evidence="7" type="ORF">CH371_11750</name>
</gene>
<evidence type="ECO:0000256" key="5">
    <source>
        <dbReference type="SAM" id="Phobius"/>
    </source>
</evidence>
<organism evidence="7 8">
    <name type="scientific">Leptospira wolffii</name>
    <dbReference type="NCBI Taxonomy" id="409998"/>
    <lineage>
        <taxon>Bacteria</taxon>
        <taxon>Pseudomonadati</taxon>
        <taxon>Spirochaetota</taxon>
        <taxon>Spirochaetia</taxon>
        <taxon>Leptospirales</taxon>
        <taxon>Leptospiraceae</taxon>
        <taxon>Leptospira</taxon>
    </lineage>
</organism>
<evidence type="ECO:0000313" key="7">
    <source>
        <dbReference type="EMBL" id="PJZ65773.1"/>
    </source>
</evidence>
<dbReference type="Proteomes" id="UP001580391">
    <property type="component" value="Unassembled WGS sequence"/>
</dbReference>
<evidence type="ECO:0000313" key="6">
    <source>
        <dbReference type="EMBL" id="MFB5737814.1"/>
    </source>
</evidence>
<dbReference type="Proteomes" id="UP000231912">
    <property type="component" value="Unassembled WGS sequence"/>
</dbReference>
<dbReference type="AlphaFoldDB" id="A0A2M9ZBH4"/>
<feature type="transmembrane region" description="Helical" evidence="5">
    <location>
        <begin position="12"/>
        <end position="35"/>
    </location>
</feature>
<evidence type="ECO:0000256" key="2">
    <source>
        <dbReference type="ARBA" id="ARBA00022692"/>
    </source>
</evidence>
<name>A0A2M9ZBH4_9LEPT</name>
<sequence>MTSESIPKWQLWTGRILSGISIALLLFDGIIKFFLDSMGPEAKAAGAILAYPDSVLPWIGTTLIVCTLLYAFPKTSVFGAVLLTGYMGGAIASHVRVLNPWFSHILFPVYVSLFFWGGLYLRSPELRALFPWRK</sequence>